<comment type="caution">
    <text evidence="1">The sequence shown here is derived from an EMBL/GenBank/DDBJ whole genome shotgun (WGS) entry which is preliminary data.</text>
</comment>
<evidence type="ECO:0000313" key="1">
    <source>
        <dbReference type="EMBL" id="GAA3185205.1"/>
    </source>
</evidence>
<reference evidence="2" key="1">
    <citation type="journal article" date="2019" name="Int. J. Syst. Evol. Microbiol.">
        <title>The Global Catalogue of Microorganisms (GCM) 10K type strain sequencing project: providing services to taxonomists for standard genome sequencing and annotation.</title>
        <authorList>
            <consortium name="The Broad Institute Genomics Platform"/>
            <consortium name="The Broad Institute Genome Sequencing Center for Infectious Disease"/>
            <person name="Wu L."/>
            <person name="Ma J."/>
        </authorList>
    </citation>
    <scope>NUCLEOTIDE SEQUENCE [LARGE SCALE GENOMIC DNA]</scope>
    <source>
        <strain evidence="2">JCM 9095</strain>
    </source>
</reference>
<protein>
    <recommendedName>
        <fullName evidence="3">Transposase</fullName>
    </recommendedName>
</protein>
<dbReference type="EMBL" id="BAAAUH010000028">
    <property type="protein sequence ID" value="GAA3185205.1"/>
    <property type="molecule type" value="Genomic_DNA"/>
</dbReference>
<organism evidence="1 2">
    <name type="scientific">Streptomyces virens</name>
    <dbReference type="NCBI Taxonomy" id="285572"/>
    <lineage>
        <taxon>Bacteria</taxon>
        <taxon>Bacillati</taxon>
        <taxon>Actinomycetota</taxon>
        <taxon>Actinomycetes</taxon>
        <taxon>Kitasatosporales</taxon>
        <taxon>Streptomycetaceae</taxon>
        <taxon>Streptomyces</taxon>
    </lineage>
</organism>
<sequence length="71" mass="8175">MGERRRSSDGARCQRAELRHRPLALSADKAHDSRRNRAHLCRRGIKAIIPVPADRVRNRRKLDSWGGRPPN</sequence>
<dbReference type="Proteomes" id="UP001501866">
    <property type="component" value="Unassembled WGS sequence"/>
</dbReference>
<proteinExistence type="predicted"/>
<gene>
    <name evidence="1" type="ORF">GCM10010451_38030</name>
</gene>
<evidence type="ECO:0000313" key="2">
    <source>
        <dbReference type="Proteomes" id="UP001501866"/>
    </source>
</evidence>
<name>A0ABP6PP97_9ACTN</name>
<keyword evidence="2" id="KW-1185">Reference proteome</keyword>
<evidence type="ECO:0008006" key="3">
    <source>
        <dbReference type="Google" id="ProtNLM"/>
    </source>
</evidence>
<accession>A0ABP6PP97</accession>